<name>A0A423VI91_CYTCH</name>
<sequence>MDSDSDFYGDDNEVAILESRAEDFDVESYWRLREQSGMTQPCIKQETSSPSSTLNMTPTSTKLHNPYEGQFSAKQLGETVDEFLRRLRPAVTDITPEIPWIYIANPFIPRENHGGEEAPAESGTQLHTFIEGGGERLELLGDFQRTIQEKKRGGRAGATMAKEVSKERDECVSDILMLAKAMKVRTGKWMLFVEPAFVDDVWATVARATFKNELGIAAKVAPRQERGSAKERVICIYTYDFSDKDDIARVLHRLRQLELVRDRSPGKSIYYKPDAFTYLGIGYGNTWGMRASLYSSSNIFMYLKEKNGKAPKKEVKEEDVDEWTF</sequence>
<proteinExistence type="inferred from homology"/>
<gene>
    <name evidence="2" type="ORF">VSDG_08333</name>
</gene>
<evidence type="ECO:0000313" key="2">
    <source>
        <dbReference type="EMBL" id="ROV90714.1"/>
    </source>
</evidence>
<accession>A0A423VI91</accession>
<evidence type="ECO:0008006" key="4">
    <source>
        <dbReference type="Google" id="ProtNLM"/>
    </source>
</evidence>
<comment type="caution">
    <text evidence="2">The sequence shown here is derived from an EMBL/GenBank/DDBJ whole genome shotgun (WGS) entry which is preliminary data.</text>
</comment>
<organism evidence="2 3">
    <name type="scientific">Cytospora chrysosperma</name>
    <name type="common">Cytospora canker fungus</name>
    <name type="synonym">Sphaeria chrysosperma</name>
    <dbReference type="NCBI Taxonomy" id="252740"/>
    <lineage>
        <taxon>Eukaryota</taxon>
        <taxon>Fungi</taxon>
        <taxon>Dikarya</taxon>
        <taxon>Ascomycota</taxon>
        <taxon>Pezizomycotina</taxon>
        <taxon>Sordariomycetes</taxon>
        <taxon>Sordariomycetidae</taxon>
        <taxon>Diaporthales</taxon>
        <taxon>Cytosporaceae</taxon>
        <taxon>Cytospora</taxon>
    </lineage>
</organism>
<dbReference type="Pfam" id="PF08939">
    <property type="entry name" value="Bles03"/>
    <property type="match status" value="1"/>
</dbReference>
<dbReference type="PANTHER" id="PTHR31977:SF1">
    <property type="entry name" value="UPF0696 PROTEIN C11ORF68"/>
    <property type="match status" value="1"/>
</dbReference>
<dbReference type="Gene3D" id="3.30.760.10">
    <property type="entry name" value="RNA Cap, Translation Initiation Factor Eif4e"/>
    <property type="match status" value="1"/>
</dbReference>
<dbReference type="InterPro" id="IPR015034">
    <property type="entry name" value="Bles03"/>
</dbReference>
<evidence type="ECO:0000313" key="3">
    <source>
        <dbReference type="Proteomes" id="UP000284375"/>
    </source>
</evidence>
<evidence type="ECO:0000256" key="1">
    <source>
        <dbReference type="ARBA" id="ARBA00010568"/>
    </source>
</evidence>
<reference evidence="2 3" key="1">
    <citation type="submission" date="2015-09" db="EMBL/GenBank/DDBJ databases">
        <title>Host preference determinants of Valsa canker pathogens revealed by comparative genomics.</title>
        <authorList>
            <person name="Yin Z."/>
            <person name="Huang L."/>
        </authorList>
    </citation>
    <scope>NUCLEOTIDE SEQUENCE [LARGE SCALE GENOMIC DNA]</scope>
    <source>
        <strain evidence="2 3">YSFL</strain>
    </source>
</reference>
<dbReference type="InterPro" id="IPR023398">
    <property type="entry name" value="TIF_eIF4e-like"/>
</dbReference>
<dbReference type="AlphaFoldDB" id="A0A423VI91"/>
<dbReference type="OrthoDB" id="10067381at2759"/>
<protein>
    <recommendedName>
        <fullName evidence="4">DUF1917 domain-containing protein</fullName>
    </recommendedName>
</protein>
<dbReference type="EMBL" id="LJZO01000048">
    <property type="protein sequence ID" value="ROV90714.1"/>
    <property type="molecule type" value="Genomic_DNA"/>
</dbReference>
<keyword evidence="3" id="KW-1185">Reference proteome</keyword>
<comment type="similarity">
    <text evidence="1">Belongs to the UPF0696 family.</text>
</comment>
<dbReference type="SUPFAM" id="SSF55418">
    <property type="entry name" value="eIF4e-like"/>
    <property type="match status" value="1"/>
</dbReference>
<dbReference type="PANTHER" id="PTHR31977">
    <property type="entry name" value="UPF0696 PROTEIN C11ORF68"/>
    <property type="match status" value="1"/>
</dbReference>
<dbReference type="Proteomes" id="UP000284375">
    <property type="component" value="Unassembled WGS sequence"/>
</dbReference>